<keyword evidence="5" id="KW-0067">ATP-binding</keyword>
<proteinExistence type="inferred from homology"/>
<protein>
    <recommendedName>
        <fullName evidence="10">adenylate dimethylallyltransferase (ADP/ATP-dependent)</fullName>
        <ecNumber evidence="10">2.5.1.112</ecNumber>
    </recommendedName>
</protein>
<organism evidence="11 12">
    <name type="scientific">Ficus carica</name>
    <name type="common">Common fig</name>
    <dbReference type="NCBI Taxonomy" id="3494"/>
    <lineage>
        <taxon>Eukaryota</taxon>
        <taxon>Viridiplantae</taxon>
        <taxon>Streptophyta</taxon>
        <taxon>Embryophyta</taxon>
        <taxon>Tracheophyta</taxon>
        <taxon>Spermatophyta</taxon>
        <taxon>Magnoliopsida</taxon>
        <taxon>eudicotyledons</taxon>
        <taxon>Gunneridae</taxon>
        <taxon>Pentapetalae</taxon>
        <taxon>rosids</taxon>
        <taxon>fabids</taxon>
        <taxon>Rosales</taxon>
        <taxon>Moraceae</taxon>
        <taxon>Ficeae</taxon>
        <taxon>Ficus</taxon>
    </lineage>
</organism>
<comment type="caution">
    <text evidence="11">The sequence shown here is derived from an EMBL/GenBank/DDBJ whole genome shotgun (WGS) entry which is preliminary data.</text>
</comment>
<dbReference type="Gene3D" id="3.40.50.300">
    <property type="entry name" value="P-loop containing nucleotide triphosphate hydrolases"/>
    <property type="match status" value="1"/>
</dbReference>
<keyword evidence="2" id="KW-0808">Transferase</keyword>
<dbReference type="GO" id="GO:0052622">
    <property type="term" value="F:ATP/ADP dimethylallyltransferase activity"/>
    <property type="evidence" value="ECO:0007669"/>
    <property type="project" value="UniProtKB-EC"/>
</dbReference>
<dbReference type="Proteomes" id="UP001187192">
    <property type="component" value="Unassembled WGS sequence"/>
</dbReference>
<reference evidence="11" key="1">
    <citation type="submission" date="2023-07" db="EMBL/GenBank/DDBJ databases">
        <title>draft genome sequence of fig (Ficus carica).</title>
        <authorList>
            <person name="Takahashi T."/>
            <person name="Nishimura K."/>
        </authorList>
    </citation>
    <scope>NUCLEOTIDE SEQUENCE</scope>
</reference>
<evidence type="ECO:0000256" key="4">
    <source>
        <dbReference type="ARBA" id="ARBA00022741"/>
    </source>
</evidence>
<dbReference type="SUPFAM" id="SSF52540">
    <property type="entry name" value="P-loop containing nucleoside triphosphate hydrolases"/>
    <property type="match status" value="1"/>
</dbReference>
<keyword evidence="12" id="KW-1185">Reference proteome</keyword>
<comment type="similarity">
    <text evidence="1">Belongs to the IPP transferase family.</text>
</comment>
<sequence length="333" mass="36963">MRIPIVSTACKQVQPLVSFQGGGLQAGLNMETFFRRKDKVVFVIGATGTGKSRLAVDLATRFPSEIINSDKIQVYKGLEITTNKVTDDECRGVPHHLLGIADPHSNYTAADFCLHTSSAIDSILDRGKLPIIAGGSNSYIDVLHHHPQFSLRYECCYLWVDVSLPVLHAFMSERVDRMVAAGLVDEVRKMFDPAADYSRGIRRAIGVPELDEFFRAEARGTSKKTREGLLNSAIEKIKENSCTLANRQLQKIRRLHPQWSWNVHRLDATEAFLRRRRRQDSDEAWENLVAEPANMIIGEFLYGEGISAMIPSTTTAGTGGLLPAPTAVSIATR</sequence>
<evidence type="ECO:0000256" key="7">
    <source>
        <dbReference type="ARBA" id="ARBA00051744"/>
    </source>
</evidence>
<dbReference type="InterPro" id="IPR027417">
    <property type="entry name" value="P-loop_NTPase"/>
</dbReference>
<dbReference type="AlphaFoldDB" id="A0AA88AIB8"/>
<dbReference type="InterPro" id="IPR039657">
    <property type="entry name" value="Dimethylallyltransferase"/>
</dbReference>
<evidence type="ECO:0000256" key="3">
    <source>
        <dbReference type="ARBA" id="ARBA00022712"/>
    </source>
</evidence>
<evidence type="ECO:0000256" key="5">
    <source>
        <dbReference type="ARBA" id="ARBA00022840"/>
    </source>
</evidence>
<dbReference type="GO" id="GO:0009824">
    <property type="term" value="F:AMP dimethylallyltransferase activity"/>
    <property type="evidence" value="ECO:0007669"/>
    <property type="project" value="UniProtKB-ARBA"/>
</dbReference>
<evidence type="ECO:0000256" key="2">
    <source>
        <dbReference type="ARBA" id="ARBA00022679"/>
    </source>
</evidence>
<evidence type="ECO:0000256" key="10">
    <source>
        <dbReference type="ARBA" id="ARBA00066838"/>
    </source>
</evidence>
<comment type="catalytic activity">
    <reaction evidence="7">
        <text>dimethylallyl diphosphate + ATP = N(6)-(dimethylallyl)adenosine 5'-triphosphate + diphosphate</text>
        <dbReference type="Rhea" id="RHEA:36331"/>
        <dbReference type="ChEBI" id="CHEBI:30616"/>
        <dbReference type="ChEBI" id="CHEBI:33019"/>
        <dbReference type="ChEBI" id="CHEBI:57623"/>
        <dbReference type="ChEBI" id="CHEBI:73532"/>
        <dbReference type="EC" id="2.5.1.112"/>
    </reaction>
</comment>
<dbReference type="GO" id="GO:0052381">
    <property type="term" value="F:tRNA dimethylallyltransferase activity"/>
    <property type="evidence" value="ECO:0007669"/>
    <property type="project" value="TreeGrafter"/>
</dbReference>
<evidence type="ECO:0000313" key="12">
    <source>
        <dbReference type="Proteomes" id="UP001187192"/>
    </source>
</evidence>
<dbReference type="GO" id="GO:0006400">
    <property type="term" value="P:tRNA modification"/>
    <property type="evidence" value="ECO:0007669"/>
    <property type="project" value="TreeGrafter"/>
</dbReference>
<name>A0AA88AIB8_FICCA</name>
<evidence type="ECO:0000256" key="8">
    <source>
        <dbReference type="ARBA" id="ARBA00052386"/>
    </source>
</evidence>
<dbReference type="GO" id="GO:0005524">
    <property type="term" value="F:ATP binding"/>
    <property type="evidence" value="ECO:0007669"/>
    <property type="project" value="UniProtKB-KW"/>
</dbReference>
<evidence type="ECO:0000256" key="1">
    <source>
        <dbReference type="ARBA" id="ARBA00005842"/>
    </source>
</evidence>
<dbReference type="GO" id="GO:0009691">
    <property type="term" value="P:cytokinin biosynthetic process"/>
    <property type="evidence" value="ECO:0007669"/>
    <property type="project" value="UniProtKB-KW"/>
</dbReference>
<comment type="catalytic activity">
    <reaction evidence="8">
        <text>dimethylallyl diphosphate + ADP = N(6)-(dimethylallyl)adenosine 5'-diphosphate + diphosphate</text>
        <dbReference type="Rhea" id="RHEA:36327"/>
        <dbReference type="ChEBI" id="CHEBI:33019"/>
        <dbReference type="ChEBI" id="CHEBI:57623"/>
        <dbReference type="ChEBI" id="CHEBI:73533"/>
        <dbReference type="ChEBI" id="CHEBI:456216"/>
        <dbReference type="EC" id="2.5.1.112"/>
    </reaction>
</comment>
<dbReference type="Gene3D" id="1.10.287.890">
    <property type="entry name" value="Crystal structure of tRNA isopentenylpyrophosphate transferase (bh2366) domain"/>
    <property type="match status" value="1"/>
</dbReference>
<dbReference type="EMBL" id="BTGU01000023">
    <property type="protein sequence ID" value="GMN46588.1"/>
    <property type="molecule type" value="Genomic_DNA"/>
</dbReference>
<comment type="function">
    <text evidence="9">Involved in cytokinin biosynthesis. Catalyzes the transfer of an isopentenyl group from dimethylallyl diphosphate (DMAPP) to ATP and ADP.</text>
</comment>
<keyword evidence="3" id="KW-0203">Cytokinin biosynthesis</keyword>
<dbReference type="PANTHER" id="PTHR11088">
    <property type="entry name" value="TRNA DIMETHYLALLYLTRANSFERASE"/>
    <property type="match status" value="1"/>
</dbReference>
<dbReference type="FunFam" id="1.10.287.890:FF:000002">
    <property type="entry name" value="Adenylate isopentenyltransferase 5, chloroplastic"/>
    <property type="match status" value="1"/>
</dbReference>
<keyword evidence="6" id="KW-0809">Transit peptide</keyword>
<keyword evidence="4" id="KW-0547">Nucleotide-binding</keyword>
<gene>
    <name evidence="11" type="ORF">TIFTF001_015764</name>
</gene>
<evidence type="ECO:0000313" key="11">
    <source>
        <dbReference type="EMBL" id="GMN46588.1"/>
    </source>
</evidence>
<dbReference type="EC" id="2.5.1.112" evidence="10"/>
<accession>A0AA88AIB8</accession>
<evidence type="ECO:0000256" key="9">
    <source>
        <dbReference type="ARBA" id="ARBA00055191"/>
    </source>
</evidence>
<evidence type="ECO:0000256" key="6">
    <source>
        <dbReference type="ARBA" id="ARBA00022946"/>
    </source>
</evidence>
<dbReference type="GO" id="GO:0005739">
    <property type="term" value="C:mitochondrion"/>
    <property type="evidence" value="ECO:0007669"/>
    <property type="project" value="TreeGrafter"/>
</dbReference>
<dbReference type="PANTHER" id="PTHR11088:SF74">
    <property type="entry name" value="ADENYLATE ISOPENTENYLTRANSFERASE 5, CHLOROPLASTIC"/>
    <property type="match status" value="1"/>
</dbReference>
<dbReference type="Pfam" id="PF01715">
    <property type="entry name" value="IPPT"/>
    <property type="match status" value="2"/>
</dbReference>